<keyword evidence="1" id="KW-0472">Membrane</keyword>
<name>A0A7S4ACB6_9STRA</name>
<evidence type="ECO:0000313" key="2">
    <source>
        <dbReference type="EMBL" id="CAE0710717.1"/>
    </source>
</evidence>
<accession>A0A7S4ACB6</accession>
<keyword evidence="1" id="KW-0812">Transmembrane</keyword>
<proteinExistence type="predicted"/>
<dbReference type="AlphaFoldDB" id="A0A7S4ACB6"/>
<feature type="transmembrane region" description="Helical" evidence="1">
    <location>
        <begin position="21"/>
        <end position="42"/>
    </location>
</feature>
<organism evidence="2">
    <name type="scientific">Pseudo-nitzschia australis</name>
    <dbReference type="NCBI Taxonomy" id="44445"/>
    <lineage>
        <taxon>Eukaryota</taxon>
        <taxon>Sar</taxon>
        <taxon>Stramenopiles</taxon>
        <taxon>Ochrophyta</taxon>
        <taxon>Bacillariophyta</taxon>
        <taxon>Bacillariophyceae</taxon>
        <taxon>Bacillariophycidae</taxon>
        <taxon>Bacillariales</taxon>
        <taxon>Bacillariaceae</taxon>
        <taxon>Pseudo-nitzschia</taxon>
    </lineage>
</organism>
<dbReference type="EMBL" id="HBIX01004372">
    <property type="protein sequence ID" value="CAE0710717.1"/>
    <property type="molecule type" value="Transcribed_RNA"/>
</dbReference>
<reference evidence="2" key="1">
    <citation type="submission" date="2021-01" db="EMBL/GenBank/DDBJ databases">
        <authorList>
            <person name="Corre E."/>
            <person name="Pelletier E."/>
            <person name="Niang G."/>
            <person name="Scheremetjew M."/>
            <person name="Finn R."/>
            <person name="Kale V."/>
            <person name="Holt S."/>
            <person name="Cochrane G."/>
            <person name="Meng A."/>
            <person name="Brown T."/>
            <person name="Cohen L."/>
        </authorList>
    </citation>
    <scope>NUCLEOTIDE SEQUENCE</scope>
    <source>
        <strain evidence="2">10249 10 AB</strain>
    </source>
</reference>
<keyword evidence="1" id="KW-1133">Transmembrane helix</keyword>
<protein>
    <submittedName>
        <fullName evidence="2">Uncharacterized protein</fullName>
    </submittedName>
</protein>
<evidence type="ECO:0000256" key="1">
    <source>
        <dbReference type="SAM" id="Phobius"/>
    </source>
</evidence>
<sequence length="199" mass="22172">MLGSSLNTTIARAPKKISRSIIFVSIAMVTQIACILDGAFSFQPVESRLSPALRTQQQHRSSSHSLVLFAENSSSSQDNAQRKIEQQEEELWLFGSGSDSELSEDYPSDDQISNSLNRKMKEIDLGIGKRYITRTQRGFLNVHYEPSDPYMLANVVNQLSDGQIVTATGPTRGRWIPHDGGGWSISKHSGFTWLEPIDE</sequence>
<gene>
    <name evidence="2" type="ORF">PAUS00366_LOCUS3444</name>
</gene>